<keyword evidence="1" id="KW-1133">Transmembrane helix</keyword>
<dbReference type="Proteomes" id="UP000799429">
    <property type="component" value="Unassembled WGS sequence"/>
</dbReference>
<accession>A0A9P4S6W9</accession>
<sequence length="68" mass="8171">MAKHLTDQMRSEEMRAWDGSGMRCSPSIIFCWIVSVFISAMTQRKYAKDRDWRLRLELRAPVLHRSWK</sequence>
<evidence type="ECO:0000256" key="1">
    <source>
        <dbReference type="SAM" id="Phobius"/>
    </source>
</evidence>
<feature type="transmembrane region" description="Helical" evidence="1">
    <location>
        <begin position="20"/>
        <end position="40"/>
    </location>
</feature>
<comment type="caution">
    <text evidence="2">The sequence shown here is derived from an EMBL/GenBank/DDBJ whole genome shotgun (WGS) entry which is preliminary data.</text>
</comment>
<gene>
    <name evidence="2" type="ORF">M501DRAFT_997417</name>
</gene>
<dbReference type="AlphaFoldDB" id="A0A9P4S6W9"/>
<keyword evidence="1" id="KW-0812">Transmembrane</keyword>
<dbReference type="EMBL" id="MU006105">
    <property type="protein sequence ID" value="KAF2836163.1"/>
    <property type="molecule type" value="Genomic_DNA"/>
</dbReference>
<evidence type="ECO:0000313" key="3">
    <source>
        <dbReference type="Proteomes" id="UP000799429"/>
    </source>
</evidence>
<evidence type="ECO:0000313" key="2">
    <source>
        <dbReference type="EMBL" id="KAF2836163.1"/>
    </source>
</evidence>
<organism evidence="2 3">
    <name type="scientific">Patellaria atrata CBS 101060</name>
    <dbReference type="NCBI Taxonomy" id="1346257"/>
    <lineage>
        <taxon>Eukaryota</taxon>
        <taxon>Fungi</taxon>
        <taxon>Dikarya</taxon>
        <taxon>Ascomycota</taxon>
        <taxon>Pezizomycotina</taxon>
        <taxon>Dothideomycetes</taxon>
        <taxon>Dothideomycetes incertae sedis</taxon>
        <taxon>Patellariales</taxon>
        <taxon>Patellariaceae</taxon>
        <taxon>Patellaria</taxon>
    </lineage>
</organism>
<protein>
    <submittedName>
        <fullName evidence="2">Uncharacterized protein</fullName>
    </submittedName>
</protein>
<keyword evidence="3" id="KW-1185">Reference proteome</keyword>
<keyword evidence="1" id="KW-0472">Membrane</keyword>
<reference evidence="2" key="1">
    <citation type="journal article" date="2020" name="Stud. Mycol.">
        <title>101 Dothideomycetes genomes: a test case for predicting lifestyles and emergence of pathogens.</title>
        <authorList>
            <person name="Haridas S."/>
            <person name="Albert R."/>
            <person name="Binder M."/>
            <person name="Bloem J."/>
            <person name="Labutti K."/>
            <person name="Salamov A."/>
            <person name="Andreopoulos B."/>
            <person name="Baker S."/>
            <person name="Barry K."/>
            <person name="Bills G."/>
            <person name="Bluhm B."/>
            <person name="Cannon C."/>
            <person name="Castanera R."/>
            <person name="Culley D."/>
            <person name="Daum C."/>
            <person name="Ezra D."/>
            <person name="Gonzalez J."/>
            <person name="Henrissat B."/>
            <person name="Kuo A."/>
            <person name="Liang C."/>
            <person name="Lipzen A."/>
            <person name="Lutzoni F."/>
            <person name="Magnuson J."/>
            <person name="Mondo S."/>
            <person name="Nolan M."/>
            <person name="Ohm R."/>
            <person name="Pangilinan J."/>
            <person name="Park H.-J."/>
            <person name="Ramirez L."/>
            <person name="Alfaro M."/>
            <person name="Sun H."/>
            <person name="Tritt A."/>
            <person name="Yoshinaga Y."/>
            <person name="Zwiers L.-H."/>
            <person name="Turgeon B."/>
            <person name="Goodwin S."/>
            <person name="Spatafora J."/>
            <person name="Crous P."/>
            <person name="Grigoriev I."/>
        </authorList>
    </citation>
    <scope>NUCLEOTIDE SEQUENCE</scope>
    <source>
        <strain evidence="2">CBS 101060</strain>
    </source>
</reference>
<name>A0A9P4S6W9_9PEZI</name>
<proteinExistence type="predicted"/>